<dbReference type="PATRIC" id="fig|226910.6.peg.858"/>
<dbReference type="AlphaFoldDB" id="A0A0C2I849"/>
<protein>
    <submittedName>
        <fullName evidence="1">Uncharacterized protein</fullName>
    </submittedName>
</protein>
<sequence>MRNSWATPGIGPTVIVQVLLSLRQNRCPDKTRGWELARRLRETR</sequence>
<name>A0A0C2I849_9PSED</name>
<reference evidence="1 2" key="1">
    <citation type="submission" date="2015-01" db="EMBL/GenBank/DDBJ databases">
        <title>Complete genome of Pseudomonas batumici UCM B-321 producer of the batumin antibiotic with strong antistaphilococcal and potential anticancer activity.</title>
        <authorList>
            <person name="Klochko V.V."/>
            <person name="Zelena L.B."/>
            <person name="Elena K.A."/>
            <person name="Reva O.N."/>
        </authorList>
    </citation>
    <scope>NUCLEOTIDE SEQUENCE [LARGE SCALE GENOMIC DNA]</scope>
    <source>
        <strain evidence="1 2">UCM B-321</strain>
    </source>
</reference>
<keyword evidence="2" id="KW-1185">Reference proteome</keyword>
<dbReference type="Proteomes" id="UP000031535">
    <property type="component" value="Unassembled WGS sequence"/>
</dbReference>
<accession>A0A0C2I849</accession>
<organism evidence="1 2">
    <name type="scientific">Pseudomonas batumici</name>
    <dbReference type="NCBI Taxonomy" id="226910"/>
    <lineage>
        <taxon>Bacteria</taxon>
        <taxon>Pseudomonadati</taxon>
        <taxon>Pseudomonadota</taxon>
        <taxon>Gammaproteobacteria</taxon>
        <taxon>Pseudomonadales</taxon>
        <taxon>Pseudomonadaceae</taxon>
        <taxon>Pseudomonas</taxon>
    </lineage>
</organism>
<proteinExistence type="predicted"/>
<evidence type="ECO:0000313" key="1">
    <source>
        <dbReference type="EMBL" id="KIH85396.1"/>
    </source>
</evidence>
<evidence type="ECO:0000313" key="2">
    <source>
        <dbReference type="Proteomes" id="UP000031535"/>
    </source>
</evidence>
<dbReference type="EMBL" id="JXDG01000008">
    <property type="protein sequence ID" value="KIH85396.1"/>
    <property type="molecule type" value="Genomic_DNA"/>
</dbReference>
<gene>
    <name evidence="1" type="ORF">UCMB321_0865</name>
</gene>
<comment type="caution">
    <text evidence="1">The sequence shown here is derived from an EMBL/GenBank/DDBJ whole genome shotgun (WGS) entry which is preliminary data.</text>
</comment>